<dbReference type="STRING" id="35608.A0A2U1QMF2"/>
<dbReference type="EMBL" id="PKPP01000033">
    <property type="protein sequence ID" value="PWA99162.1"/>
    <property type="molecule type" value="Genomic_DNA"/>
</dbReference>
<comment type="caution">
    <text evidence="1">The sequence shown here is derived from an EMBL/GenBank/DDBJ whole genome shotgun (WGS) entry which is preliminary data.</text>
</comment>
<protein>
    <submittedName>
        <fullName evidence="1">Uncharacterized protein</fullName>
    </submittedName>
</protein>
<name>A0A2U1QMF2_ARTAN</name>
<evidence type="ECO:0000313" key="2">
    <source>
        <dbReference type="Proteomes" id="UP000245207"/>
    </source>
</evidence>
<evidence type="ECO:0000313" key="1">
    <source>
        <dbReference type="EMBL" id="PWA99162.1"/>
    </source>
</evidence>
<organism evidence="1 2">
    <name type="scientific">Artemisia annua</name>
    <name type="common">Sweet wormwood</name>
    <dbReference type="NCBI Taxonomy" id="35608"/>
    <lineage>
        <taxon>Eukaryota</taxon>
        <taxon>Viridiplantae</taxon>
        <taxon>Streptophyta</taxon>
        <taxon>Embryophyta</taxon>
        <taxon>Tracheophyta</taxon>
        <taxon>Spermatophyta</taxon>
        <taxon>Magnoliopsida</taxon>
        <taxon>eudicotyledons</taxon>
        <taxon>Gunneridae</taxon>
        <taxon>Pentapetalae</taxon>
        <taxon>asterids</taxon>
        <taxon>campanulids</taxon>
        <taxon>Asterales</taxon>
        <taxon>Asteraceae</taxon>
        <taxon>Asteroideae</taxon>
        <taxon>Anthemideae</taxon>
        <taxon>Artemisiinae</taxon>
        <taxon>Artemisia</taxon>
    </lineage>
</organism>
<dbReference type="AlphaFoldDB" id="A0A2U1QMF2"/>
<reference evidence="1 2" key="1">
    <citation type="journal article" date="2018" name="Mol. Plant">
        <title>The genome of Artemisia annua provides insight into the evolution of Asteraceae family and artemisinin biosynthesis.</title>
        <authorList>
            <person name="Shen Q."/>
            <person name="Zhang L."/>
            <person name="Liao Z."/>
            <person name="Wang S."/>
            <person name="Yan T."/>
            <person name="Shi P."/>
            <person name="Liu M."/>
            <person name="Fu X."/>
            <person name="Pan Q."/>
            <person name="Wang Y."/>
            <person name="Lv Z."/>
            <person name="Lu X."/>
            <person name="Zhang F."/>
            <person name="Jiang W."/>
            <person name="Ma Y."/>
            <person name="Chen M."/>
            <person name="Hao X."/>
            <person name="Li L."/>
            <person name="Tang Y."/>
            <person name="Lv G."/>
            <person name="Zhou Y."/>
            <person name="Sun X."/>
            <person name="Brodelius P.E."/>
            <person name="Rose J.K.C."/>
            <person name="Tang K."/>
        </authorList>
    </citation>
    <scope>NUCLEOTIDE SEQUENCE [LARGE SCALE GENOMIC DNA]</scope>
    <source>
        <strain evidence="2">cv. Huhao1</strain>
        <tissue evidence="1">Leaf</tissue>
    </source>
</reference>
<dbReference type="PANTHER" id="PTHR31280">
    <property type="entry name" value="PROTEIN UNC-13 HOMOLOG"/>
    <property type="match status" value="1"/>
</dbReference>
<dbReference type="Proteomes" id="UP000245207">
    <property type="component" value="Unassembled WGS sequence"/>
</dbReference>
<sequence>MNVSAESQDSYPIEPQNLPCKSFWDCWKHCPGIPLCIKKRCYCAPASEENAPLAPSEINKRFVSNDVEGSGKLCSSRRSANRQQTTFNQLPALCVIVQEITDLAFTEKEICSPILEKRHPIAVGMAVAVATLHSGYAQQVLIAADKLEMFSSDGGRSSFNSDDGGKSIIQEMTLFEVESFAYSFFITLLKMKSLAVFMVWNPMVNKGQFTPSAEDVLRTISDTLEALFYYRYQCM</sequence>
<accession>A0A2U1QMF2</accession>
<gene>
    <name evidence="1" type="ORF">CTI12_AA012120</name>
</gene>
<dbReference type="PANTHER" id="PTHR31280:SF16">
    <property type="entry name" value="GLS PROTEIN (DUF810)"/>
    <property type="match status" value="1"/>
</dbReference>
<dbReference type="InterPro" id="IPR008528">
    <property type="entry name" value="unc-13_homologue"/>
</dbReference>
<proteinExistence type="predicted"/>
<keyword evidence="2" id="KW-1185">Reference proteome</keyword>